<feature type="chain" id="PRO_5018979827" description="LTXXQ motif family protein" evidence="2">
    <location>
        <begin position="24"/>
        <end position="229"/>
    </location>
</feature>
<dbReference type="EMBL" id="CAADFF010000103">
    <property type="protein sequence ID" value="VFJ97531.1"/>
    <property type="molecule type" value="Genomic_DNA"/>
</dbReference>
<accession>A0A450UYE7</accession>
<proteinExistence type="predicted"/>
<protein>
    <recommendedName>
        <fullName evidence="4">LTXXQ motif family protein</fullName>
    </recommendedName>
</protein>
<dbReference type="AlphaFoldDB" id="A0A450UYE7"/>
<feature type="compositionally biased region" description="Basic residues" evidence="1">
    <location>
        <begin position="143"/>
        <end position="154"/>
    </location>
</feature>
<feature type="region of interest" description="Disordered" evidence="1">
    <location>
        <begin position="78"/>
        <end position="118"/>
    </location>
</feature>
<feature type="signal peptide" evidence="2">
    <location>
        <begin position="1"/>
        <end position="23"/>
    </location>
</feature>
<organism evidence="3">
    <name type="scientific">Candidatus Kentrum sp. LFY</name>
    <dbReference type="NCBI Taxonomy" id="2126342"/>
    <lineage>
        <taxon>Bacteria</taxon>
        <taxon>Pseudomonadati</taxon>
        <taxon>Pseudomonadota</taxon>
        <taxon>Gammaproteobacteria</taxon>
        <taxon>Candidatus Kentrum</taxon>
    </lineage>
</organism>
<feature type="region of interest" description="Disordered" evidence="1">
    <location>
        <begin position="189"/>
        <end position="229"/>
    </location>
</feature>
<evidence type="ECO:0000256" key="1">
    <source>
        <dbReference type="SAM" id="MobiDB-lite"/>
    </source>
</evidence>
<evidence type="ECO:0008006" key="4">
    <source>
        <dbReference type="Google" id="ProtNLM"/>
    </source>
</evidence>
<evidence type="ECO:0000313" key="3">
    <source>
        <dbReference type="EMBL" id="VFJ97531.1"/>
    </source>
</evidence>
<feature type="compositionally biased region" description="Polar residues" evidence="1">
    <location>
        <begin position="78"/>
        <end position="96"/>
    </location>
</feature>
<feature type="region of interest" description="Disordered" evidence="1">
    <location>
        <begin position="135"/>
        <end position="156"/>
    </location>
</feature>
<sequence>MNKKITMGFVAILAMGLSGAGTAEIDRGRLSAVQIKGLRDIGQAVLISRKKQRDENQGSELRQKIRQYHQSLARLQSEMSKTTTDASAWSVDSSTGKLVRGKSGKSPRSGKGRTHDRLIDTAIQARRDLYEMLGAPERGSKGNQRRSANRAALRKKMDEHAARLKQLKKKGPRQRLEIVARLIERSKIRKGRKIDADKSNTPMSRRNDSQRHPSTPTIITATRHRHRFQ</sequence>
<evidence type="ECO:0000256" key="2">
    <source>
        <dbReference type="SAM" id="SignalP"/>
    </source>
</evidence>
<gene>
    <name evidence="3" type="ORF">BECKLFY1418B_GA0070995_11033</name>
</gene>
<feature type="compositionally biased region" description="Basic residues" evidence="1">
    <location>
        <begin position="99"/>
        <end position="112"/>
    </location>
</feature>
<name>A0A450UYE7_9GAMM</name>
<reference evidence="3" key="1">
    <citation type="submission" date="2019-02" db="EMBL/GenBank/DDBJ databases">
        <authorList>
            <person name="Gruber-Vodicka R. H."/>
            <person name="Seah K. B. B."/>
        </authorList>
    </citation>
    <scope>NUCLEOTIDE SEQUENCE</scope>
    <source>
        <strain evidence="3">BECK_M7</strain>
    </source>
</reference>
<keyword evidence="2" id="KW-0732">Signal</keyword>